<evidence type="ECO:0000256" key="10">
    <source>
        <dbReference type="PROSITE-ProRule" id="PRU00175"/>
    </source>
</evidence>
<dbReference type="eggNOG" id="KOG1609">
    <property type="taxonomic scope" value="Eukaryota"/>
</dbReference>
<dbReference type="InterPro" id="IPR013083">
    <property type="entry name" value="Znf_RING/FYVE/PHD"/>
</dbReference>
<reference evidence="18" key="1">
    <citation type="submission" date="2016-11" db="UniProtKB">
        <authorList>
            <consortium name="WormBaseParasite"/>
        </authorList>
    </citation>
    <scope>IDENTIFICATION</scope>
</reference>
<dbReference type="Pfam" id="PF12906">
    <property type="entry name" value="RINGv"/>
    <property type="match status" value="1"/>
</dbReference>
<evidence type="ECO:0000256" key="11">
    <source>
        <dbReference type="SAM" id="Phobius"/>
    </source>
</evidence>
<feature type="domain" description="RING-type" evidence="12">
    <location>
        <begin position="19"/>
        <end position="65"/>
    </location>
</feature>
<dbReference type="PROSITE" id="PS50089">
    <property type="entry name" value="ZF_RING_2"/>
    <property type="match status" value="1"/>
</dbReference>
<evidence type="ECO:0000256" key="1">
    <source>
        <dbReference type="ARBA" id="ARBA00004141"/>
    </source>
</evidence>
<name>A0A1I7RJG3_BURXY</name>
<reference evidence="15" key="2">
    <citation type="submission" date="2020-08" db="EMBL/GenBank/DDBJ databases">
        <authorList>
            <person name="Kikuchi T."/>
        </authorList>
    </citation>
    <scope>NUCLEOTIDE SEQUENCE</scope>
    <source>
        <strain evidence="14">Ka4C1</strain>
    </source>
</reference>
<dbReference type="Proteomes" id="UP000659654">
    <property type="component" value="Unassembled WGS sequence"/>
</dbReference>
<dbReference type="OrthoDB" id="264354at2759"/>
<evidence type="ECO:0000256" key="9">
    <source>
        <dbReference type="ARBA" id="ARBA00023136"/>
    </source>
</evidence>
<evidence type="ECO:0000256" key="4">
    <source>
        <dbReference type="ARBA" id="ARBA00022723"/>
    </source>
</evidence>
<dbReference type="InterPro" id="IPR001841">
    <property type="entry name" value="Znf_RING"/>
</dbReference>
<dbReference type="EMBL" id="CAJFDI010000006">
    <property type="protein sequence ID" value="CAD5233580.1"/>
    <property type="molecule type" value="Genomic_DNA"/>
</dbReference>
<comment type="subcellular location">
    <subcellularLocation>
        <location evidence="1">Membrane</location>
        <topology evidence="1">Multi-pass membrane protein</topology>
    </subcellularLocation>
</comment>
<evidence type="ECO:0000259" key="13">
    <source>
        <dbReference type="PROSITE" id="PS51292"/>
    </source>
</evidence>
<keyword evidence="5 10" id="KW-0863">Zinc-finger</keyword>
<protein>
    <submittedName>
        <fullName evidence="14">(pine wood nematode) hypothetical protein</fullName>
    </submittedName>
</protein>
<dbReference type="GO" id="GO:0016740">
    <property type="term" value="F:transferase activity"/>
    <property type="evidence" value="ECO:0007669"/>
    <property type="project" value="UniProtKB-KW"/>
</dbReference>
<dbReference type="Proteomes" id="UP000095284">
    <property type="component" value="Unplaced"/>
</dbReference>
<keyword evidence="9 11" id="KW-0472">Membrane</keyword>
<accession>A0A1I7RJG3</accession>
<feature type="domain" description="RING-CH-type" evidence="13">
    <location>
        <begin position="11"/>
        <end position="71"/>
    </location>
</feature>
<dbReference type="SUPFAM" id="SSF57850">
    <property type="entry name" value="RING/U-box"/>
    <property type="match status" value="1"/>
</dbReference>
<dbReference type="WBParaSite" id="BXY_0084500.1">
    <property type="protein sequence ID" value="BXY_0084500.1"/>
    <property type="gene ID" value="BXY_0084500"/>
</dbReference>
<dbReference type="InterPro" id="IPR011016">
    <property type="entry name" value="Znf_RING-CH"/>
</dbReference>
<dbReference type="Proteomes" id="UP000582659">
    <property type="component" value="Unassembled WGS sequence"/>
</dbReference>
<feature type="transmembrane region" description="Helical" evidence="11">
    <location>
        <begin position="95"/>
        <end position="114"/>
    </location>
</feature>
<dbReference type="Gene3D" id="3.30.40.10">
    <property type="entry name" value="Zinc/RING finger domain, C3HC4 (zinc finger)"/>
    <property type="match status" value="1"/>
</dbReference>
<dbReference type="PROSITE" id="PS51292">
    <property type="entry name" value="ZF_RING_CH"/>
    <property type="match status" value="1"/>
</dbReference>
<keyword evidence="3 11" id="KW-0812">Transmembrane</keyword>
<keyword evidence="4" id="KW-0479">Metal-binding</keyword>
<organism evidence="16 18">
    <name type="scientific">Bursaphelenchus xylophilus</name>
    <name type="common">Pinewood nematode worm</name>
    <name type="synonym">Aphelenchoides xylophilus</name>
    <dbReference type="NCBI Taxonomy" id="6326"/>
    <lineage>
        <taxon>Eukaryota</taxon>
        <taxon>Metazoa</taxon>
        <taxon>Ecdysozoa</taxon>
        <taxon>Nematoda</taxon>
        <taxon>Chromadorea</taxon>
        <taxon>Rhabditida</taxon>
        <taxon>Tylenchina</taxon>
        <taxon>Tylenchomorpha</taxon>
        <taxon>Aphelenchoidea</taxon>
        <taxon>Aphelenchoididae</taxon>
        <taxon>Bursaphelenchus</taxon>
    </lineage>
</organism>
<evidence type="ECO:0000313" key="18">
    <source>
        <dbReference type="WBParaSite" id="BXY_0084500.1"/>
    </source>
</evidence>
<proteinExistence type="predicted"/>
<dbReference type="GO" id="GO:0008270">
    <property type="term" value="F:zinc ion binding"/>
    <property type="evidence" value="ECO:0007669"/>
    <property type="project" value="UniProtKB-KW"/>
</dbReference>
<evidence type="ECO:0000313" key="17">
    <source>
        <dbReference type="Proteomes" id="UP000659654"/>
    </source>
</evidence>
<evidence type="ECO:0000313" key="16">
    <source>
        <dbReference type="Proteomes" id="UP000095284"/>
    </source>
</evidence>
<keyword evidence="17" id="KW-1185">Reference proteome</keyword>
<evidence type="ECO:0000313" key="14">
    <source>
        <dbReference type="EMBL" id="CAD5233580.1"/>
    </source>
</evidence>
<dbReference type="PANTHER" id="PTHR46065">
    <property type="entry name" value="E3 UBIQUITIN-PROTEIN LIGASE MARCH 2/3 FAMILY MEMBER"/>
    <property type="match status" value="1"/>
</dbReference>
<gene>
    <name evidence="14" type="ORF">BXYJ_LOCUS13671</name>
</gene>
<keyword evidence="2" id="KW-0808">Transferase</keyword>
<feature type="transmembrane region" description="Helical" evidence="11">
    <location>
        <begin position="134"/>
        <end position="151"/>
    </location>
</feature>
<keyword evidence="7" id="KW-0862">Zinc</keyword>
<evidence type="ECO:0000256" key="5">
    <source>
        <dbReference type="ARBA" id="ARBA00022771"/>
    </source>
</evidence>
<evidence type="ECO:0000256" key="6">
    <source>
        <dbReference type="ARBA" id="ARBA00022786"/>
    </source>
</evidence>
<dbReference type="EMBL" id="CAJFCV020000006">
    <property type="protein sequence ID" value="CAG9128867.1"/>
    <property type="molecule type" value="Genomic_DNA"/>
</dbReference>
<dbReference type="PANTHER" id="PTHR46065:SF3">
    <property type="entry name" value="FI20425P1"/>
    <property type="match status" value="1"/>
</dbReference>
<evidence type="ECO:0000256" key="2">
    <source>
        <dbReference type="ARBA" id="ARBA00022679"/>
    </source>
</evidence>
<evidence type="ECO:0000256" key="7">
    <source>
        <dbReference type="ARBA" id="ARBA00022833"/>
    </source>
</evidence>
<evidence type="ECO:0000313" key="15">
    <source>
        <dbReference type="EMBL" id="CAG9128867.1"/>
    </source>
</evidence>
<evidence type="ECO:0000259" key="12">
    <source>
        <dbReference type="PROSITE" id="PS50089"/>
    </source>
</evidence>
<dbReference type="SMART" id="SM00744">
    <property type="entry name" value="RINGv"/>
    <property type="match status" value="1"/>
</dbReference>
<dbReference type="AlphaFoldDB" id="A0A1I7RJG3"/>
<evidence type="ECO:0000256" key="8">
    <source>
        <dbReference type="ARBA" id="ARBA00022989"/>
    </source>
</evidence>
<evidence type="ECO:0000256" key="3">
    <source>
        <dbReference type="ARBA" id="ARBA00022692"/>
    </source>
</evidence>
<sequence>MQSESSTRTALLSEQIPVCRICLEEDGPAEMVRPCRCSGTQGKVHRRCMKEWLNASGKKRCEICKWEFGIRRRRLRPVQEWSLPKPASEMFEDQIEFVCLIVWILFQFRIVYAICSQGPIQMHQDLCRTFESSRMAFIWWISLIFNTYYYAQSVSVIFQKWVDDNTETDWYFDRHPDEKSVKSIKLG</sequence>
<keyword evidence="6" id="KW-0833">Ubl conjugation pathway</keyword>
<dbReference type="GO" id="GO:0016020">
    <property type="term" value="C:membrane"/>
    <property type="evidence" value="ECO:0007669"/>
    <property type="project" value="UniProtKB-SubCell"/>
</dbReference>
<keyword evidence="8 11" id="KW-1133">Transmembrane helix</keyword>